<dbReference type="Proteomes" id="UP000238296">
    <property type="component" value="Unassembled WGS sequence"/>
</dbReference>
<proteinExistence type="predicted"/>
<comment type="cofactor">
    <cofactor evidence="1">
        <name>[3Fe-4S] cluster</name>
        <dbReference type="ChEBI" id="CHEBI:21137"/>
    </cofactor>
</comment>
<gene>
    <name evidence="9" type="primary">fas2_1</name>
    <name evidence="8" type="ORF">BKN37_02165</name>
    <name evidence="9" type="ORF">C1Y40_00710</name>
</gene>
<dbReference type="GO" id="GO:0046872">
    <property type="term" value="F:metal ion binding"/>
    <property type="evidence" value="ECO:0007669"/>
    <property type="project" value="UniProtKB-KW"/>
</dbReference>
<keyword evidence="4" id="KW-0249">Electron transport</keyword>
<dbReference type="Proteomes" id="UP000179734">
    <property type="component" value="Unassembled WGS sequence"/>
</dbReference>
<accession>A0A1S1NRN1</accession>
<keyword evidence="5" id="KW-0408">Iron</keyword>
<keyword evidence="7" id="KW-0003">3Fe-4S</keyword>
<evidence type="ECO:0000256" key="4">
    <source>
        <dbReference type="ARBA" id="ARBA00022982"/>
    </source>
</evidence>
<dbReference type="PANTHER" id="PTHR36923">
    <property type="entry name" value="FERREDOXIN"/>
    <property type="match status" value="1"/>
</dbReference>
<dbReference type="Gene3D" id="3.30.70.20">
    <property type="match status" value="1"/>
</dbReference>
<evidence type="ECO:0000256" key="5">
    <source>
        <dbReference type="ARBA" id="ARBA00023004"/>
    </source>
</evidence>
<comment type="caution">
    <text evidence="8">The sequence shown here is derived from an EMBL/GenBank/DDBJ whole genome shotgun (WGS) entry which is preliminary data.</text>
</comment>
<evidence type="ECO:0000256" key="2">
    <source>
        <dbReference type="ARBA" id="ARBA00022448"/>
    </source>
</evidence>
<dbReference type="GO" id="GO:0051538">
    <property type="term" value="F:3 iron, 4 sulfur cluster binding"/>
    <property type="evidence" value="ECO:0007669"/>
    <property type="project" value="UniProtKB-KW"/>
</dbReference>
<evidence type="ECO:0000256" key="6">
    <source>
        <dbReference type="ARBA" id="ARBA00023014"/>
    </source>
</evidence>
<evidence type="ECO:0000256" key="3">
    <source>
        <dbReference type="ARBA" id="ARBA00022723"/>
    </source>
</evidence>
<keyword evidence="6" id="KW-0411">Iron-sulfur</keyword>
<keyword evidence="10" id="KW-1185">Reference proteome</keyword>
<reference evidence="8 10" key="1">
    <citation type="submission" date="2016-10" db="EMBL/GenBank/DDBJ databases">
        <title>Genome sequence of Mycobacterium talmonii.</title>
        <authorList>
            <person name="Greninger A.L."/>
            <person name="Elliott B."/>
            <person name="Vasireddy S."/>
            <person name="Vasireddy R."/>
        </authorList>
    </citation>
    <scope>NUCLEOTIDE SEQUENCE [LARGE SCALE GENOMIC DNA]</scope>
    <source>
        <strain evidence="8">MO-5499</strain>
        <strain evidence="10">NE-TNMC-100812</strain>
    </source>
</reference>
<protein>
    <submittedName>
        <fullName evidence="8 9">Ferredoxin</fullName>
    </submittedName>
</protein>
<evidence type="ECO:0000313" key="8">
    <source>
        <dbReference type="EMBL" id="OHV06400.1"/>
    </source>
</evidence>
<name>A0A1S1NRN1_9MYCO</name>
<evidence type="ECO:0000313" key="9">
    <source>
        <dbReference type="EMBL" id="PQM49082.1"/>
    </source>
</evidence>
<evidence type="ECO:0000313" key="10">
    <source>
        <dbReference type="Proteomes" id="UP000179734"/>
    </source>
</evidence>
<evidence type="ECO:0000256" key="1">
    <source>
        <dbReference type="ARBA" id="ARBA00001927"/>
    </source>
</evidence>
<organism evidence="8 10">
    <name type="scientific">Mycobacterium talmoniae</name>
    <dbReference type="NCBI Taxonomy" id="1858794"/>
    <lineage>
        <taxon>Bacteria</taxon>
        <taxon>Bacillati</taxon>
        <taxon>Actinomycetota</taxon>
        <taxon>Actinomycetes</taxon>
        <taxon>Mycobacteriales</taxon>
        <taxon>Mycobacteriaceae</taxon>
        <taxon>Mycobacterium</taxon>
    </lineage>
</organism>
<keyword evidence="2" id="KW-0813">Transport</keyword>
<dbReference type="Pfam" id="PF13459">
    <property type="entry name" value="Fer4_15"/>
    <property type="match status" value="1"/>
</dbReference>
<reference evidence="9 11" key="2">
    <citation type="journal article" date="2017" name="Int. J. Syst. Evol. Microbiol.">
        <title>Mycobacterium talmoniae sp. nov., a slowly growing mycobacterium isolated from human respiratory samples.</title>
        <authorList>
            <person name="Davidson R.M."/>
            <person name="DeGroote M.A."/>
            <person name="Marola J.L."/>
            <person name="Buss S."/>
            <person name="Jones V."/>
            <person name="McNeil M.R."/>
            <person name="Freifeld A.G."/>
            <person name="Elaine Epperson L."/>
            <person name="Hasan N.A."/>
            <person name="Jackson M."/>
            <person name="Iwen P.C."/>
            <person name="Salfinger M."/>
            <person name="Strong M."/>
        </authorList>
    </citation>
    <scope>NUCLEOTIDE SEQUENCE [LARGE SCALE GENOMIC DNA]</scope>
    <source>
        <strain evidence="9 11">ATCC BAA-2683</strain>
    </source>
</reference>
<reference evidence="9" key="3">
    <citation type="submission" date="2018-01" db="EMBL/GenBank/DDBJ databases">
        <authorList>
            <person name="Gaut B.S."/>
            <person name="Morton B.R."/>
            <person name="Clegg M.T."/>
            <person name="Duvall M.R."/>
        </authorList>
    </citation>
    <scope>NUCLEOTIDE SEQUENCE</scope>
    <source>
        <strain evidence="9">ATCC BAA-2683</strain>
    </source>
</reference>
<dbReference type="EMBL" id="PPEA01000102">
    <property type="protein sequence ID" value="PQM49082.1"/>
    <property type="molecule type" value="Genomic_DNA"/>
</dbReference>
<dbReference type="EMBL" id="MLQM01000005">
    <property type="protein sequence ID" value="OHV06400.1"/>
    <property type="molecule type" value="Genomic_DNA"/>
</dbReference>
<keyword evidence="3" id="KW-0479">Metal-binding</keyword>
<dbReference type="PANTHER" id="PTHR36923:SF3">
    <property type="entry name" value="FERREDOXIN"/>
    <property type="match status" value="1"/>
</dbReference>
<dbReference type="AlphaFoldDB" id="A0A1S1NRN1"/>
<sequence length="64" mass="7204">MKVVVDYGLCEANGVCMGINPEVFELNDDDELTILQPEVTPETEHDVREAVRQCPRQALSIEED</sequence>
<dbReference type="InterPro" id="IPR051269">
    <property type="entry name" value="Fe-S_cluster_ET"/>
</dbReference>
<evidence type="ECO:0000256" key="7">
    <source>
        <dbReference type="ARBA" id="ARBA00023291"/>
    </source>
</evidence>
<dbReference type="SUPFAM" id="SSF54862">
    <property type="entry name" value="4Fe-4S ferredoxins"/>
    <property type="match status" value="1"/>
</dbReference>
<dbReference type="RefSeq" id="WP_071020645.1">
    <property type="nucleotide sequence ID" value="NZ_MLQM01000005.1"/>
</dbReference>
<evidence type="ECO:0000313" key="11">
    <source>
        <dbReference type="Proteomes" id="UP000238296"/>
    </source>
</evidence>